<reference evidence="1 2" key="1">
    <citation type="submission" date="2016-10" db="EMBL/GenBank/DDBJ databases">
        <authorList>
            <person name="de Groot N.N."/>
        </authorList>
    </citation>
    <scope>NUCLEOTIDE SEQUENCE [LARGE SCALE GENOMIC DNA]</scope>
    <source>
        <strain evidence="1 2">MP1X4</strain>
    </source>
</reference>
<dbReference type="Gene3D" id="1.10.357.10">
    <property type="entry name" value="Tetracycline Repressor, domain 2"/>
    <property type="match status" value="1"/>
</dbReference>
<proteinExistence type="predicted"/>
<evidence type="ECO:0000313" key="2">
    <source>
        <dbReference type="Proteomes" id="UP000199679"/>
    </source>
</evidence>
<evidence type="ECO:0000313" key="1">
    <source>
        <dbReference type="EMBL" id="SDT68706.1"/>
    </source>
</evidence>
<name>A0A1H2CF22_MUCMA</name>
<accession>A0A1H2CF22</accession>
<protein>
    <submittedName>
        <fullName evidence="1">Transcriptional regulator, TetR family</fullName>
    </submittedName>
</protein>
<organism evidence="1 2">
    <name type="scientific">Mucilaginibacter mallensis</name>
    <dbReference type="NCBI Taxonomy" id="652787"/>
    <lineage>
        <taxon>Bacteria</taxon>
        <taxon>Pseudomonadati</taxon>
        <taxon>Bacteroidota</taxon>
        <taxon>Sphingobacteriia</taxon>
        <taxon>Sphingobacteriales</taxon>
        <taxon>Sphingobacteriaceae</taxon>
        <taxon>Mucilaginibacter</taxon>
    </lineage>
</organism>
<dbReference type="InterPro" id="IPR009057">
    <property type="entry name" value="Homeodomain-like_sf"/>
</dbReference>
<dbReference type="EMBL" id="LT629740">
    <property type="protein sequence ID" value="SDT68706.1"/>
    <property type="molecule type" value="Genomic_DNA"/>
</dbReference>
<dbReference type="SUPFAM" id="SSF46689">
    <property type="entry name" value="Homeodomain-like"/>
    <property type="match status" value="1"/>
</dbReference>
<dbReference type="OrthoDB" id="836882at2"/>
<dbReference type="Proteomes" id="UP000199679">
    <property type="component" value="Chromosome I"/>
</dbReference>
<dbReference type="AlphaFoldDB" id="A0A1H2CF22"/>
<sequence length="216" mass="24452">MTKKTYNGAKNSKERSMQKLVEAVGTIIRTQGYTGLNALNIGKTAGVNRGLINLYFGSLDNLVEVYVRGKDYWVAAAGNAGELMEEKRDQHTREILESLLVNQLNYFYKEDEMQKIVLWQLSQRSKIMYEVAEEREKLGEAFFNLADPYFENTDVDLRAVAGLLVGGIYYMVLHAKANDSLFCQIDVNSENGLERIKKAISAILTDTYKRAENAKT</sequence>
<dbReference type="STRING" id="652787.SAMN05216490_4937"/>
<dbReference type="RefSeq" id="WP_091379656.1">
    <property type="nucleotide sequence ID" value="NZ_LT629740.1"/>
</dbReference>
<gene>
    <name evidence="1" type="ORF">SAMN05216490_4937</name>
</gene>
<keyword evidence="2" id="KW-1185">Reference proteome</keyword>